<dbReference type="AlphaFoldDB" id="A0A4R8LLQ8"/>
<dbReference type="PROSITE" id="PS50111">
    <property type="entry name" value="CHEMOTAXIS_TRANSDUC_2"/>
    <property type="match status" value="1"/>
</dbReference>
<proteinExistence type="predicted"/>
<dbReference type="PANTHER" id="PTHR32089">
    <property type="entry name" value="METHYL-ACCEPTING CHEMOTAXIS PROTEIN MCPB"/>
    <property type="match status" value="1"/>
</dbReference>
<dbReference type="Pfam" id="PF00015">
    <property type="entry name" value="MCPsignal"/>
    <property type="match status" value="1"/>
</dbReference>
<organism evidence="4 5">
    <name type="scientific">Alicyclobacillus sacchari</name>
    <dbReference type="NCBI Taxonomy" id="392010"/>
    <lineage>
        <taxon>Bacteria</taxon>
        <taxon>Bacillati</taxon>
        <taxon>Bacillota</taxon>
        <taxon>Bacilli</taxon>
        <taxon>Bacillales</taxon>
        <taxon>Alicyclobacillaceae</taxon>
        <taxon>Alicyclobacillus</taxon>
    </lineage>
</organism>
<dbReference type="Proteomes" id="UP000294581">
    <property type="component" value="Unassembled WGS sequence"/>
</dbReference>
<keyword evidence="1 2" id="KW-0807">Transducer</keyword>
<dbReference type="InterPro" id="IPR004089">
    <property type="entry name" value="MCPsignal_dom"/>
</dbReference>
<keyword evidence="5" id="KW-1185">Reference proteome</keyword>
<dbReference type="OrthoDB" id="9765776at2"/>
<dbReference type="EMBL" id="SORF01000007">
    <property type="protein sequence ID" value="TDY46231.1"/>
    <property type="molecule type" value="Genomic_DNA"/>
</dbReference>
<dbReference type="PANTHER" id="PTHR32089:SF112">
    <property type="entry name" value="LYSOZYME-LIKE PROTEIN-RELATED"/>
    <property type="match status" value="1"/>
</dbReference>
<reference evidence="4 5" key="1">
    <citation type="submission" date="2019-03" db="EMBL/GenBank/DDBJ databases">
        <title>Genomic Encyclopedia of Type Strains, Phase IV (KMG-IV): sequencing the most valuable type-strain genomes for metagenomic binning, comparative biology and taxonomic classification.</title>
        <authorList>
            <person name="Goeker M."/>
        </authorList>
    </citation>
    <scope>NUCLEOTIDE SEQUENCE [LARGE SCALE GENOMIC DNA]</scope>
    <source>
        <strain evidence="4 5">DSM 17974</strain>
    </source>
</reference>
<sequence>MHKKLQEVLQVAEIWKTSFSEPTSILVTDREQVLIHLPADFDRANIPPNTPLKSLASSEEENRRFLIAFQTGKPQSIEVGPEKFGFPFVVTYNPIRDEGQTVGMIITTTSLEKIDTLRAMSDNLAATVQEMNATTDEVAQMATIISGRLQRLTDESQRIAQLAEKASKVIHVVENLARDSHLLGLNAAIEAARAGEYGRGFGVVANEIRKLATDSQSGSKEIVFFLKEINESTRNSSDSIQEIAATTQEHSASLQELKQAFESILDVVEKLTVAASISTDGC</sequence>
<evidence type="ECO:0000256" key="2">
    <source>
        <dbReference type="PROSITE-ProRule" id="PRU00284"/>
    </source>
</evidence>
<evidence type="ECO:0000259" key="3">
    <source>
        <dbReference type="PROSITE" id="PS50111"/>
    </source>
</evidence>
<accession>A0A4R8LLQ8</accession>
<dbReference type="RefSeq" id="WP_134159604.1">
    <property type="nucleotide sequence ID" value="NZ_BSUS01000001.1"/>
</dbReference>
<comment type="caution">
    <text evidence="4">The sequence shown here is derived from an EMBL/GenBank/DDBJ whole genome shotgun (WGS) entry which is preliminary data.</text>
</comment>
<name>A0A4R8LLQ8_9BACL</name>
<protein>
    <submittedName>
        <fullName evidence="4">Methyl-accepting chemotaxis protein (MCP) signaling protein</fullName>
    </submittedName>
</protein>
<dbReference type="GO" id="GO:0016020">
    <property type="term" value="C:membrane"/>
    <property type="evidence" value="ECO:0007669"/>
    <property type="project" value="InterPro"/>
</dbReference>
<dbReference type="Gene3D" id="1.10.287.950">
    <property type="entry name" value="Methyl-accepting chemotaxis protein"/>
    <property type="match status" value="1"/>
</dbReference>
<dbReference type="GO" id="GO:0007165">
    <property type="term" value="P:signal transduction"/>
    <property type="evidence" value="ECO:0007669"/>
    <property type="project" value="UniProtKB-KW"/>
</dbReference>
<evidence type="ECO:0000313" key="5">
    <source>
        <dbReference type="Proteomes" id="UP000294581"/>
    </source>
</evidence>
<dbReference type="SUPFAM" id="SSF58104">
    <property type="entry name" value="Methyl-accepting chemotaxis protein (MCP) signaling domain"/>
    <property type="match status" value="1"/>
</dbReference>
<evidence type="ECO:0000313" key="4">
    <source>
        <dbReference type="EMBL" id="TDY46231.1"/>
    </source>
</evidence>
<gene>
    <name evidence="4" type="ORF">C7445_1075</name>
</gene>
<dbReference type="SMART" id="SM00283">
    <property type="entry name" value="MA"/>
    <property type="match status" value="1"/>
</dbReference>
<evidence type="ECO:0000256" key="1">
    <source>
        <dbReference type="ARBA" id="ARBA00023224"/>
    </source>
</evidence>
<feature type="domain" description="Methyl-accepting transducer" evidence="3">
    <location>
        <begin position="114"/>
        <end position="282"/>
    </location>
</feature>